<dbReference type="InterPro" id="IPR044890">
    <property type="entry name" value="TMEM14_sf"/>
</dbReference>
<name>A0A7S2EUB4_TRICV</name>
<dbReference type="PANTHER" id="PTHR12668">
    <property type="entry name" value="TRANSMEMBRANE PROTEIN 14, 15"/>
    <property type="match status" value="1"/>
</dbReference>
<evidence type="ECO:0008006" key="9">
    <source>
        <dbReference type="Google" id="ProtNLM"/>
    </source>
</evidence>
<evidence type="ECO:0000256" key="1">
    <source>
        <dbReference type="ARBA" id="ARBA00004370"/>
    </source>
</evidence>
<comment type="subcellular location">
    <subcellularLocation>
        <location evidence="1">Membrane</location>
    </subcellularLocation>
</comment>
<accession>A0A7S2EUB4</accession>
<evidence type="ECO:0000256" key="5">
    <source>
        <dbReference type="ARBA" id="ARBA00023136"/>
    </source>
</evidence>
<evidence type="ECO:0000313" key="8">
    <source>
        <dbReference type="EMBL" id="CAD9356245.1"/>
    </source>
</evidence>
<keyword evidence="5 6" id="KW-0472">Membrane</keyword>
<evidence type="ECO:0000256" key="4">
    <source>
        <dbReference type="ARBA" id="ARBA00022989"/>
    </source>
</evidence>
<evidence type="ECO:0000256" key="2">
    <source>
        <dbReference type="ARBA" id="ARBA00007590"/>
    </source>
</evidence>
<feature type="transmembrane region" description="Helical" evidence="6">
    <location>
        <begin position="101"/>
        <end position="120"/>
    </location>
</feature>
<keyword evidence="4 6" id="KW-1133">Transmembrane helix</keyword>
<gene>
    <name evidence="8" type="ORF">OSIN01602_LOCUS18354</name>
</gene>
<dbReference type="AlphaFoldDB" id="A0A7S2EUB4"/>
<dbReference type="EMBL" id="HBGO01031878">
    <property type="protein sequence ID" value="CAD9356245.1"/>
    <property type="molecule type" value="Transcribed_RNA"/>
</dbReference>
<comment type="similarity">
    <text evidence="2">Belongs to the TMEM14 family.</text>
</comment>
<reference evidence="8" key="1">
    <citation type="submission" date="2021-01" db="EMBL/GenBank/DDBJ databases">
        <authorList>
            <person name="Corre E."/>
            <person name="Pelletier E."/>
            <person name="Niang G."/>
            <person name="Scheremetjew M."/>
            <person name="Finn R."/>
            <person name="Kale V."/>
            <person name="Holt S."/>
            <person name="Cochrane G."/>
            <person name="Meng A."/>
            <person name="Brown T."/>
            <person name="Cohen L."/>
        </authorList>
    </citation>
    <scope>NUCLEOTIDE SEQUENCE</scope>
    <source>
        <strain evidence="8">Grunow 1884</strain>
    </source>
</reference>
<proteinExistence type="inferred from homology"/>
<evidence type="ECO:0000256" key="7">
    <source>
        <dbReference type="SAM" id="SignalP"/>
    </source>
</evidence>
<dbReference type="Pfam" id="PF03647">
    <property type="entry name" value="Tmemb_14"/>
    <property type="match status" value="1"/>
</dbReference>
<organism evidence="8">
    <name type="scientific">Trieres chinensis</name>
    <name type="common">Marine centric diatom</name>
    <name type="synonym">Odontella sinensis</name>
    <dbReference type="NCBI Taxonomy" id="1514140"/>
    <lineage>
        <taxon>Eukaryota</taxon>
        <taxon>Sar</taxon>
        <taxon>Stramenopiles</taxon>
        <taxon>Ochrophyta</taxon>
        <taxon>Bacillariophyta</taxon>
        <taxon>Mediophyceae</taxon>
        <taxon>Biddulphiophycidae</taxon>
        <taxon>Eupodiscales</taxon>
        <taxon>Parodontellaceae</taxon>
        <taxon>Trieres</taxon>
    </lineage>
</organism>
<evidence type="ECO:0000256" key="6">
    <source>
        <dbReference type="SAM" id="Phobius"/>
    </source>
</evidence>
<dbReference type="GO" id="GO:0016020">
    <property type="term" value="C:membrane"/>
    <property type="evidence" value="ECO:0007669"/>
    <property type="project" value="UniProtKB-SubCell"/>
</dbReference>
<feature type="transmembrane region" description="Helical" evidence="6">
    <location>
        <begin position="75"/>
        <end position="94"/>
    </location>
</feature>
<feature type="signal peptide" evidence="7">
    <location>
        <begin position="1"/>
        <end position="23"/>
    </location>
</feature>
<feature type="transmembrane region" description="Helical" evidence="6">
    <location>
        <begin position="151"/>
        <end position="170"/>
    </location>
</feature>
<dbReference type="InterPro" id="IPR005349">
    <property type="entry name" value="TMEM14"/>
</dbReference>
<sequence length="189" mass="20005">MMFISVLWSAMALLAAALLPAHGFAPVRPMTLSRVKSARAIPLRTPLPRLDDLLAVPASRDTEEKEIVPRGLMEIVLNACVGGLTFAGGVLGFVKKGSKASLIAGSAFGGTLVLSSYFISKNDSKGYKLGTVVSGLLTFVMRKKYVASKKFLPAGLIAGLGAIAFFYNLVETLINLGQQSEAEGRDEGE</sequence>
<protein>
    <recommendedName>
        <fullName evidence="9">Transmembrane protein 14C</fullName>
    </recommendedName>
</protein>
<feature type="chain" id="PRO_5030892660" description="Transmembrane protein 14C" evidence="7">
    <location>
        <begin position="24"/>
        <end position="189"/>
    </location>
</feature>
<keyword evidence="3 6" id="KW-0812">Transmembrane</keyword>
<dbReference type="Gene3D" id="1.10.10.1740">
    <property type="entry name" value="Transmembrane protein 14-like"/>
    <property type="match status" value="1"/>
</dbReference>
<keyword evidence="7" id="KW-0732">Signal</keyword>
<evidence type="ECO:0000256" key="3">
    <source>
        <dbReference type="ARBA" id="ARBA00022692"/>
    </source>
</evidence>